<dbReference type="EMBL" id="VORV01000003">
    <property type="protein sequence ID" value="TXD78903.1"/>
    <property type="molecule type" value="Genomic_DNA"/>
</dbReference>
<comment type="caution">
    <text evidence="1">The sequence shown here is derived from an EMBL/GenBank/DDBJ whole genome shotgun (WGS) entry which is preliminary data.</text>
</comment>
<dbReference type="Proteomes" id="UP000249115">
    <property type="component" value="Unassembled WGS sequence"/>
</dbReference>
<accession>A0A2W7T349</accession>
<dbReference type="EMBL" id="QKZU01000006">
    <property type="protein sequence ID" value="PZX57632.1"/>
    <property type="molecule type" value="Genomic_DNA"/>
</dbReference>
<reference evidence="2 4" key="2">
    <citation type="submission" date="2019-08" db="EMBL/GenBank/DDBJ databases">
        <title>Genome of Algoriphagus ratkowskyi IC026.</title>
        <authorList>
            <person name="Bowman J.P."/>
        </authorList>
    </citation>
    <scope>NUCLEOTIDE SEQUENCE [LARGE SCALE GENOMIC DNA]</scope>
    <source>
        <strain evidence="2 4">IC026</strain>
    </source>
</reference>
<evidence type="ECO:0000313" key="4">
    <source>
        <dbReference type="Proteomes" id="UP000321927"/>
    </source>
</evidence>
<proteinExistence type="predicted"/>
<organism evidence="1 3">
    <name type="scientific">Algoriphagus ratkowskyi</name>
    <dbReference type="NCBI Taxonomy" id="57028"/>
    <lineage>
        <taxon>Bacteria</taxon>
        <taxon>Pseudomonadati</taxon>
        <taxon>Bacteroidota</taxon>
        <taxon>Cytophagia</taxon>
        <taxon>Cytophagales</taxon>
        <taxon>Cyclobacteriaceae</taxon>
        <taxon>Algoriphagus</taxon>
    </lineage>
</organism>
<keyword evidence="4" id="KW-1185">Reference proteome</keyword>
<protein>
    <submittedName>
        <fullName evidence="1">Uncharacterized protein</fullName>
    </submittedName>
</protein>
<name>A0A2W7T349_9BACT</name>
<evidence type="ECO:0000313" key="3">
    <source>
        <dbReference type="Proteomes" id="UP000249115"/>
    </source>
</evidence>
<dbReference type="AlphaFoldDB" id="A0A2W7T349"/>
<dbReference type="RefSeq" id="WP_086498682.1">
    <property type="nucleotide sequence ID" value="NZ_MSSV01000002.1"/>
</dbReference>
<gene>
    <name evidence="2" type="ORF">ESW18_05140</name>
    <name evidence="1" type="ORF">LV84_01761</name>
</gene>
<sequence length="84" mass="9692">MIIQTATANFLIEMSEPNSGCVLVRSNSQEELHRFFGSLEISLSNDLYYAFEVRSCKQEFANALILMVKEIDYSQFTEFNLHMS</sequence>
<dbReference type="Proteomes" id="UP000321927">
    <property type="component" value="Unassembled WGS sequence"/>
</dbReference>
<evidence type="ECO:0000313" key="1">
    <source>
        <dbReference type="EMBL" id="PZX57632.1"/>
    </source>
</evidence>
<reference evidence="1 3" key="1">
    <citation type="submission" date="2018-06" db="EMBL/GenBank/DDBJ databases">
        <title>Genomic Encyclopedia of Archaeal and Bacterial Type Strains, Phase II (KMG-II): from individual species to whole genera.</title>
        <authorList>
            <person name="Goeker M."/>
        </authorList>
    </citation>
    <scope>NUCLEOTIDE SEQUENCE [LARGE SCALE GENOMIC DNA]</scope>
    <source>
        <strain evidence="1 3">DSM 22686</strain>
    </source>
</reference>
<evidence type="ECO:0000313" key="2">
    <source>
        <dbReference type="EMBL" id="TXD78903.1"/>
    </source>
</evidence>
<dbReference type="OrthoDB" id="839304at2"/>